<comment type="caution">
    <text evidence="11">The sequence shown here is derived from an EMBL/GenBank/DDBJ whole genome shotgun (WGS) entry which is preliminary data.</text>
</comment>
<dbReference type="InterPro" id="IPR005790">
    <property type="entry name" value="DNA_polIII_delta"/>
</dbReference>
<dbReference type="PANTHER" id="PTHR34388:SF1">
    <property type="entry name" value="DNA POLYMERASE III SUBUNIT DELTA"/>
    <property type="match status" value="1"/>
</dbReference>
<dbReference type="InterPro" id="IPR010372">
    <property type="entry name" value="DNA_pol3_delta_N"/>
</dbReference>
<dbReference type="InterPro" id="IPR048466">
    <property type="entry name" value="DNA_pol3_delta-like_C"/>
</dbReference>
<keyword evidence="5" id="KW-0235">DNA replication</keyword>
<evidence type="ECO:0000256" key="6">
    <source>
        <dbReference type="ARBA" id="ARBA00022932"/>
    </source>
</evidence>
<dbReference type="SUPFAM" id="SSF52540">
    <property type="entry name" value="P-loop containing nucleoside triphosphate hydrolases"/>
    <property type="match status" value="1"/>
</dbReference>
<comment type="similarity">
    <text evidence="7">Belongs to the DNA polymerase HolA subunit family.</text>
</comment>
<name>A0ABV5WM87_9BACI</name>
<evidence type="ECO:0000256" key="7">
    <source>
        <dbReference type="ARBA" id="ARBA00034754"/>
    </source>
</evidence>
<dbReference type="NCBIfam" id="TIGR01128">
    <property type="entry name" value="holA"/>
    <property type="match status" value="1"/>
</dbReference>
<protein>
    <recommendedName>
        <fullName evidence="2">DNA polymerase III subunit delta</fullName>
        <ecNumber evidence="1">2.7.7.7</ecNumber>
    </recommendedName>
</protein>
<evidence type="ECO:0000259" key="10">
    <source>
        <dbReference type="Pfam" id="PF21694"/>
    </source>
</evidence>
<comment type="catalytic activity">
    <reaction evidence="8">
        <text>DNA(n) + a 2'-deoxyribonucleoside 5'-triphosphate = DNA(n+1) + diphosphate</text>
        <dbReference type="Rhea" id="RHEA:22508"/>
        <dbReference type="Rhea" id="RHEA-COMP:17339"/>
        <dbReference type="Rhea" id="RHEA-COMP:17340"/>
        <dbReference type="ChEBI" id="CHEBI:33019"/>
        <dbReference type="ChEBI" id="CHEBI:61560"/>
        <dbReference type="ChEBI" id="CHEBI:173112"/>
        <dbReference type="EC" id="2.7.7.7"/>
    </reaction>
</comment>
<proteinExistence type="inferred from homology"/>
<keyword evidence="12" id="KW-1185">Reference proteome</keyword>
<evidence type="ECO:0000313" key="12">
    <source>
        <dbReference type="Proteomes" id="UP001589609"/>
    </source>
</evidence>
<reference evidence="11 12" key="1">
    <citation type="submission" date="2024-09" db="EMBL/GenBank/DDBJ databases">
        <authorList>
            <person name="Sun Q."/>
            <person name="Mori K."/>
        </authorList>
    </citation>
    <scope>NUCLEOTIDE SEQUENCE [LARGE SCALE GENOMIC DNA]</scope>
    <source>
        <strain evidence="11 12">JCM 11201</strain>
    </source>
</reference>
<dbReference type="CDD" id="cd18138">
    <property type="entry name" value="HLD_clamp_pol_III_delta"/>
    <property type="match status" value="1"/>
</dbReference>
<feature type="domain" description="DNA polymerase III delta subunit-like C-terminal" evidence="10">
    <location>
        <begin position="213"/>
        <end position="333"/>
    </location>
</feature>
<dbReference type="InterPro" id="IPR027417">
    <property type="entry name" value="P-loop_NTPase"/>
</dbReference>
<evidence type="ECO:0000256" key="2">
    <source>
        <dbReference type="ARBA" id="ARBA00017703"/>
    </source>
</evidence>
<evidence type="ECO:0000256" key="5">
    <source>
        <dbReference type="ARBA" id="ARBA00022705"/>
    </source>
</evidence>
<dbReference type="Gene3D" id="1.20.272.10">
    <property type="match status" value="1"/>
</dbReference>
<dbReference type="Gene3D" id="1.10.8.60">
    <property type="match status" value="1"/>
</dbReference>
<evidence type="ECO:0000313" key="11">
    <source>
        <dbReference type="EMBL" id="MFB9761772.1"/>
    </source>
</evidence>
<dbReference type="EC" id="2.7.7.7" evidence="1"/>
<gene>
    <name evidence="11" type="primary">holA</name>
    <name evidence="11" type="ORF">ACFFMS_26430</name>
</gene>
<dbReference type="PANTHER" id="PTHR34388">
    <property type="entry name" value="DNA POLYMERASE III SUBUNIT DELTA"/>
    <property type="match status" value="1"/>
</dbReference>
<sequence>MNDLHKNFKKKQFAPIYLLYGTEIYFINETINVLLAEALEEEDRELNTVTYDLDEVYLEDVIEDAHTLPFFGERKVILVKSPYFLTSQKEKLEQNVKVLEKYISEPSPFSILVFIAPFEKLDERKKITKLLKKEAEVLEANALQGQDIRAWIASQGTEQRVQIDSDAIDLLLELVGNNMLLLSQEIQKLLLYAGVDSVINREIVAQLVPKSAEQSVFSLVERVVQRDIAGAMRMLEELLMQQEEPIKILALLANQFRLLYQVKELQQRGYAQNQAASHLGVHPYRVKLAMGQAQRFSFQELRSIIDHLADADYDMKTGKLNKRLVLEIFLMRLSHK</sequence>
<evidence type="ECO:0000256" key="3">
    <source>
        <dbReference type="ARBA" id="ARBA00022679"/>
    </source>
</evidence>
<keyword evidence="4 11" id="KW-0548">Nucleotidyltransferase</keyword>
<dbReference type="SUPFAM" id="SSF48019">
    <property type="entry name" value="post-AAA+ oligomerization domain-like"/>
    <property type="match status" value="1"/>
</dbReference>
<accession>A0ABV5WM87</accession>
<dbReference type="EMBL" id="JBHMAF010000196">
    <property type="protein sequence ID" value="MFB9761772.1"/>
    <property type="molecule type" value="Genomic_DNA"/>
</dbReference>
<evidence type="ECO:0000256" key="4">
    <source>
        <dbReference type="ARBA" id="ARBA00022695"/>
    </source>
</evidence>
<dbReference type="Proteomes" id="UP001589609">
    <property type="component" value="Unassembled WGS sequence"/>
</dbReference>
<organism evidence="11 12">
    <name type="scientific">Ectobacillus funiculus</name>
    <dbReference type="NCBI Taxonomy" id="137993"/>
    <lineage>
        <taxon>Bacteria</taxon>
        <taxon>Bacillati</taxon>
        <taxon>Bacillota</taxon>
        <taxon>Bacilli</taxon>
        <taxon>Bacillales</taxon>
        <taxon>Bacillaceae</taxon>
        <taxon>Ectobacillus</taxon>
    </lineage>
</organism>
<dbReference type="GO" id="GO:0003887">
    <property type="term" value="F:DNA-directed DNA polymerase activity"/>
    <property type="evidence" value="ECO:0007669"/>
    <property type="project" value="UniProtKB-EC"/>
</dbReference>
<keyword evidence="6" id="KW-0239">DNA-directed DNA polymerase</keyword>
<dbReference type="Pfam" id="PF21694">
    <property type="entry name" value="DNA_pol3_delta_C"/>
    <property type="match status" value="1"/>
</dbReference>
<dbReference type="Gene3D" id="3.40.50.300">
    <property type="entry name" value="P-loop containing nucleotide triphosphate hydrolases"/>
    <property type="match status" value="1"/>
</dbReference>
<feature type="domain" description="DNA polymerase III delta N-terminal" evidence="9">
    <location>
        <begin position="17"/>
        <end position="140"/>
    </location>
</feature>
<evidence type="ECO:0000256" key="1">
    <source>
        <dbReference type="ARBA" id="ARBA00012417"/>
    </source>
</evidence>
<keyword evidence="3 11" id="KW-0808">Transferase</keyword>
<evidence type="ECO:0000256" key="8">
    <source>
        <dbReference type="ARBA" id="ARBA00049244"/>
    </source>
</evidence>
<dbReference type="InterPro" id="IPR008921">
    <property type="entry name" value="DNA_pol3_clamp-load_cplx_C"/>
</dbReference>
<evidence type="ECO:0000259" key="9">
    <source>
        <dbReference type="Pfam" id="PF06144"/>
    </source>
</evidence>
<dbReference type="RefSeq" id="WP_379951889.1">
    <property type="nucleotide sequence ID" value="NZ_JAPCYI010000001.1"/>
</dbReference>
<dbReference type="Pfam" id="PF06144">
    <property type="entry name" value="DNA_pol3_delta"/>
    <property type="match status" value="1"/>
</dbReference>